<evidence type="ECO:0000256" key="7">
    <source>
        <dbReference type="ARBA" id="ARBA00035120"/>
    </source>
</evidence>
<evidence type="ECO:0000256" key="5">
    <source>
        <dbReference type="ARBA" id="ARBA00023136"/>
    </source>
</evidence>
<dbReference type="GO" id="GO:0140114">
    <property type="term" value="P:cellular detoxification of fluoride"/>
    <property type="evidence" value="ECO:0007669"/>
    <property type="project" value="UniProtKB-UniRule"/>
</dbReference>
<evidence type="ECO:0000313" key="12">
    <source>
        <dbReference type="Proteomes" id="UP001223261"/>
    </source>
</evidence>
<dbReference type="GO" id="GO:0005886">
    <property type="term" value="C:plasma membrane"/>
    <property type="evidence" value="ECO:0007669"/>
    <property type="project" value="UniProtKB-SubCell"/>
</dbReference>
<feature type="transmembrane region" description="Helical" evidence="10">
    <location>
        <begin position="60"/>
        <end position="83"/>
    </location>
</feature>
<evidence type="ECO:0000313" key="11">
    <source>
        <dbReference type="EMBL" id="WHI58960.1"/>
    </source>
</evidence>
<feature type="transmembrane region" description="Helical" evidence="10">
    <location>
        <begin position="32"/>
        <end position="54"/>
    </location>
</feature>
<keyword evidence="10" id="KW-0813">Transport</keyword>
<proteinExistence type="inferred from homology"/>
<accession>A0AAX3W2A4</accession>
<feature type="transmembrane region" description="Helical" evidence="10">
    <location>
        <begin position="95"/>
        <end position="114"/>
    </location>
</feature>
<protein>
    <recommendedName>
        <fullName evidence="10">Fluoride-specific ion channel FluC</fullName>
    </recommendedName>
</protein>
<keyword evidence="10" id="KW-0479">Metal-binding</keyword>
<comment type="activity regulation">
    <text evidence="10">Na(+) is not transported, but it plays an essential structural role and its presence is essential for fluoride channel function.</text>
</comment>
<evidence type="ECO:0000256" key="2">
    <source>
        <dbReference type="ARBA" id="ARBA00022475"/>
    </source>
</evidence>
<evidence type="ECO:0000256" key="4">
    <source>
        <dbReference type="ARBA" id="ARBA00022989"/>
    </source>
</evidence>
<dbReference type="GeneID" id="99676294"/>
<dbReference type="NCBIfam" id="TIGR00494">
    <property type="entry name" value="crcB"/>
    <property type="match status" value="1"/>
</dbReference>
<evidence type="ECO:0000256" key="8">
    <source>
        <dbReference type="ARBA" id="ARBA00035585"/>
    </source>
</evidence>
<comment type="similarity">
    <text evidence="7 10">Belongs to the fluoride channel Fluc/FEX (TC 1.A.43) family.</text>
</comment>
<evidence type="ECO:0000256" key="1">
    <source>
        <dbReference type="ARBA" id="ARBA00004651"/>
    </source>
</evidence>
<evidence type="ECO:0000256" key="9">
    <source>
        <dbReference type="ARBA" id="ARBA00049940"/>
    </source>
</evidence>
<comment type="subcellular location">
    <subcellularLocation>
        <location evidence="1 10">Cell membrane</location>
        <topology evidence="1 10">Multi-pass membrane protein</topology>
    </subcellularLocation>
</comment>
<keyword evidence="5 10" id="KW-0472">Membrane</keyword>
<dbReference type="InterPro" id="IPR003691">
    <property type="entry name" value="FluC"/>
</dbReference>
<keyword evidence="4 10" id="KW-1133">Transmembrane helix</keyword>
<sequence length="115" mass="12803">MILILIMIGSGVGAVLRHMTNQIISKFFTQSFPFATLIVNVVGSFIIGLCAQYIAESSHIYSILAIGFCGGYTTFSTHILEVYERYLLKSYKQMILYIALTVILSLTACYLGYII</sequence>
<feature type="binding site" evidence="10">
    <location>
        <position position="70"/>
    </location>
    <ligand>
        <name>Na(+)</name>
        <dbReference type="ChEBI" id="CHEBI:29101"/>
        <note>structural</note>
    </ligand>
</feature>
<dbReference type="GO" id="GO:0062054">
    <property type="term" value="F:fluoride channel activity"/>
    <property type="evidence" value="ECO:0007669"/>
    <property type="project" value="UniProtKB-UniRule"/>
</dbReference>
<dbReference type="PANTHER" id="PTHR28259:SF1">
    <property type="entry name" value="FLUORIDE EXPORT PROTEIN 1-RELATED"/>
    <property type="match status" value="1"/>
</dbReference>
<reference evidence="11" key="1">
    <citation type="journal article" date="2023" name="Antibiotics">
        <title>Prevalence and Molecular Characterization of Methicillin-Resistant Staphylococci (MRS) and Mammaliicocci (MRM) in Dromedary Camels from Algeria: First Detection of SCCmec-mecC Hybrid in Methicillin-Resistant Mammaliicoccus lentus.</title>
        <authorList>
            <person name="Belhout C."/>
            <person name="Boyen F."/>
            <person name="Vereecke N."/>
            <person name="Theuns S."/>
            <person name="Taibi N."/>
            <person name="Stegger M."/>
            <person name="de la Fe-Rodriguez P.Y."/>
            <person name="Bouayad L."/>
            <person name="Elgroud R."/>
            <person name="Butaye P."/>
        </authorList>
    </citation>
    <scope>NUCLEOTIDE SEQUENCE</scope>
    <source>
        <strain evidence="11">7048</strain>
    </source>
</reference>
<feature type="binding site" evidence="10">
    <location>
        <position position="73"/>
    </location>
    <ligand>
        <name>Na(+)</name>
        <dbReference type="ChEBI" id="CHEBI:29101"/>
        <note>structural</note>
    </ligand>
</feature>
<name>A0AAX3W2A4_MAMLE</name>
<evidence type="ECO:0000256" key="10">
    <source>
        <dbReference type="HAMAP-Rule" id="MF_00454"/>
    </source>
</evidence>
<evidence type="ECO:0000256" key="6">
    <source>
        <dbReference type="ARBA" id="ARBA00023303"/>
    </source>
</evidence>
<dbReference type="EMBL" id="CP118848">
    <property type="protein sequence ID" value="WHI58960.1"/>
    <property type="molecule type" value="Genomic_DNA"/>
</dbReference>
<dbReference type="PANTHER" id="PTHR28259">
    <property type="entry name" value="FLUORIDE EXPORT PROTEIN 1-RELATED"/>
    <property type="match status" value="1"/>
</dbReference>
<dbReference type="GO" id="GO:0046872">
    <property type="term" value="F:metal ion binding"/>
    <property type="evidence" value="ECO:0007669"/>
    <property type="project" value="UniProtKB-KW"/>
</dbReference>
<dbReference type="Proteomes" id="UP001223261">
    <property type="component" value="Chromosome"/>
</dbReference>
<keyword evidence="3 10" id="KW-0812">Transmembrane</keyword>
<keyword evidence="6 10" id="KW-0407">Ion channel</keyword>
<dbReference type="AlphaFoldDB" id="A0AAX3W2A4"/>
<keyword evidence="10" id="KW-0915">Sodium</keyword>
<dbReference type="RefSeq" id="WP_017001138.1">
    <property type="nucleotide sequence ID" value="NZ_CABIVY010000016.1"/>
</dbReference>
<dbReference type="HAMAP" id="MF_00454">
    <property type="entry name" value="FluC"/>
    <property type="match status" value="1"/>
</dbReference>
<comment type="function">
    <text evidence="9 10">Fluoride-specific ion channel. Important for reducing fluoride concentration in the cell, thus reducing its toxicity.</text>
</comment>
<keyword evidence="2 10" id="KW-1003">Cell membrane</keyword>
<comment type="catalytic activity">
    <reaction evidence="8">
        <text>fluoride(in) = fluoride(out)</text>
        <dbReference type="Rhea" id="RHEA:76159"/>
        <dbReference type="ChEBI" id="CHEBI:17051"/>
    </reaction>
    <physiologicalReaction direction="left-to-right" evidence="8">
        <dbReference type="Rhea" id="RHEA:76160"/>
    </physiologicalReaction>
</comment>
<organism evidence="11 12">
    <name type="scientific">Mammaliicoccus lentus</name>
    <name type="common">Staphylococcus lentus</name>
    <dbReference type="NCBI Taxonomy" id="42858"/>
    <lineage>
        <taxon>Bacteria</taxon>
        <taxon>Bacillati</taxon>
        <taxon>Bacillota</taxon>
        <taxon>Bacilli</taxon>
        <taxon>Bacillales</taxon>
        <taxon>Staphylococcaceae</taxon>
        <taxon>Mammaliicoccus</taxon>
    </lineage>
</organism>
<dbReference type="Pfam" id="PF02537">
    <property type="entry name" value="CRCB"/>
    <property type="match status" value="1"/>
</dbReference>
<gene>
    <name evidence="10 11" type="primary">crcB</name>
    <name evidence="10" type="synonym">fluC</name>
    <name evidence="11" type="ORF">PYH69_09340</name>
</gene>
<keyword evidence="10" id="KW-0406">Ion transport</keyword>
<evidence type="ECO:0000256" key="3">
    <source>
        <dbReference type="ARBA" id="ARBA00022692"/>
    </source>
</evidence>